<dbReference type="AlphaFoldDB" id="A0A4R0KSF7"/>
<dbReference type="GO" id="GO:0005829">
    <property type="term" value="C:cytosol"/>
    <property type="evidence" value="ECO:0007669"/>
    <property type="project" value="TreeGrafter"/>
</dbReference>
<dbReference type="InterPro" id="IPR012939">
    <property type="entry name" value="Glyco_hydro_92"/>
</dbReference>
<dbReference type="Gene3D" id="3.30.2080.10">
    <property type="entry name" value="GH92 mannosidase domain"/>
    <property type="match status" value="1"/>
</dbReference>
<dbReference type="InterPro" id="IPR014718">
    <property type="entry name" value="GH-type_carb-bd"/>
</dbReference>
<gene>
    <name evidence="3" type="ORF">E0H73_16720</name>
</gene>
<dbReference type="InterPro" id="IPR008928">
    <property type="entry name" value="6-hairpin_glycosidase_sf"/>
</dbReference>
<dbReference type="GO" id="GO:0006516">
    <property type="term" value="P:glycoprotein catabolic process"/>
    <property type="evidence" value="ECO:0007669"/>
    <property type="project" value="TreeGrafter"/>
</dbReference>
<evidence type="ECO:0000313" key="4">
    <source>
        <dbReference type="Proteomes" id="UP000291144"/>
    </source>
</evidence>
<sequence>MRAPEVVGSSRITAVSADPAEHVDPLIGTSNLGDVFPGAVTPFGMFSFSPETSRGNAYRTAAPGGYLYSATTIRGFSLTHMSGTGCAGGSGDIPIFPYVGDVTTSPQSDAKDAIYASTFDHTNEVAKPGYYQVGLDSGATAELSATTRTGSAAFTFPADKAKTLLFRTSNSEVGSSDADISIDPAKRTVSGSVTSGNFCGYLASVGRRSYYTLHFVAEFDQPFKNQGTWTDTTVIPGSTSAHGGTSYGVDGWMPPNKGSGGYVGFDSSKVTMRIGISYVSEANALANLRAENPRGTSIEATAVKAEEAWRKQLSRIEITGGTADQRTTFYTALYHALLHPNVFSDVNGQYWGFDQKPHRVAHGQQAQYATFSGWDVYRSQLQLLTLLEPSKAGDIAQSLLNQASQNGGIWDRWTHASGSTSVMTGDPSAPAVAGIYAFGGTNFDARAALKSLVKAATVPTAKDLSSAGKPVMSIGQRPSLDKYLALHYVPTKSNAWGGAVETLEDVTADFALAQLAQRTGDKATYQRFLDRSQYWQNVFNPENGGYIQNRDENGAWPAFTPSTGDGFAEGSSAQYTWMVPHNRAGLVDAMGGVDKANQRLDAFFKNPDGTWALTGAGELHAELDNEPSINTPWIYNYTGKPYQTQETLRQAMNQLWNTSTGGIPGNDDLGAMSSWYVWTALGLYPDVPSRAELQVAAPLFSRAVVHRDGGRTIRINAPGADAPYVQSLKVNGRTTTKPWLPESFVQHGGTLDFQLSSTSNAAWGANAADAPPSWRTGEIPFQTSTDTSRVVVAPGTTSAPIALKAHRLSGTPQDVSYTVTTPTGLSASPASGTFQVGQDGSAPVTITAAAGTPNGRYPVTVSMKAADGTPLPQVGFTVVVGQPNSFFVLREGVAISDDTGDHTEADFDGGGVSYSRQALATAGLTPGGVGTVEGLSFTWPDVPTGDPDNVPADGQLLNLDLPAGTTKLSFVGTAVNGNQEGAATLNYSDGTTSQLDLSFSDWTLGGGGDTVHFGNVIVATTPYRNESGGGRDNVTTHIFATAPVTLTKIPVSITLPENRDLRIFTLATA</sequence>
<dbReference type="GO" id="GO:0000224">
    <property type="term" value="F:peptide-N4-(N-acetyl-beta-glucosaminyl)asparagine amidase activity"/>
    <property type="evidence" value="ECO:0007669"/>
    <property type="project" value="TreeGrafter"/>
</dbReference>
<proteinExistence type="predicted"/>
<organism evidence="3 4">
    <name type="scientific">Kribbella pittospori</name>
    <dbReference type="NCBI Taxonomy" id="722689"/>
    <lineage>
        <taxon>Bacteria</taxon>
        <taxon>Bacillati</taxon>
        <taxon>Actinomycetota</taxon>
        <taxon>Actinomycetes</taxon>
        <taxon>Propionibacteriales</taxon>
        <taxon>Kribbellaceae</taxon>
        <taxon>Kribbella</taxon>
    </lineage>
</organism>
<dbReference type="Proteomes" id="UP000291144">
    <property type="component" value="Unassembled WGS sequence"/>
</dbReference>
<dbReference type="Pfam" id="PF17678">
    <property type="entry name" value="Glyco_hydro_92N"/>
    <property type="match status" value="1"/>
</dbReference>
<evidence type="ECO:0000313" key="3">
    <source>
        <dbReference type="EMBL" id="TCC62404.1"/>
    </source>
</evidence>
<dbReference type="FunFam" id="3.30.2080.10:FF:000001">
    <property type="entry name" value="Alpha-1,2-mannosidase subfamily"/>
    <property type="match status" value="1"/>
</dbReference>
<dbReference type="Gene3D" id="2.70.98.10">
    <property type="match status" value="1"/>
</dbReference>
<dbReference type="GO" id="GO:0030246">
    <property type="term" value="F:carbohydrate binding"/>
    <property type="evidence" value="ECO:0007669"/>
    <property type="project" value="InterPro"/>
</dbReference>
<feature type="domain" description="Glycosyl hydrolase family 92 N-terminal" evidence="2">
    <location>
        <begin position="22"/>
        <end position="277"/>
    </location>
</feature>
<dbReference type="PANTHER" id="PTHR12143">
    <property type="entry name" value="PEPTIDE N-GLYCANASE PNGASE -RELATED"/>
    <property type="match status" value="1"/>
</dbReference>
<name>A0A4R0KSF7_9ACTN</name>
<evidence type="ECO:0000259" key="2">
    <source>
        <dbReference type="Pfam" id="PF17678"/>
    </source>
</evidence>
<dbReference type="EMBL" id="SJKB01000004">
    <property type="protein sequence ID" value="TCC62404.1"/>
    <property type="molecule type" value="Genomic_DNA"/>
</dbReference>
<dbReference type="InterPro" id="IPR050883">
    <property type="entry name" value="PNGase"/>
</dbReference>
<protein>
    <submittedName>
        <fullName evidence="3">Glycoside hydrolase family 92 protein</fullName>
    </submittedName>
</protein>
<dbReference type="InterPro" id="IPR005887">
    <property type="entry name" value="GH92_a_mannosidase_put"/>
</dbReference>
<dbReference type="Pfam" id="PF07971">
    <property type="entry name" value="Glyco_hydro_92"/>
    <property type="match status" value="1"/>
</dbReference>
<keyword evidence="4" id="KW-1185">Reference proteome</keyword>
<evidence type="ECO:0000259" key="1">
    <source>
        <dbReference type="Pfam" id="PF07971"/>
    </source>
</evidence>
<dbReference type="NCBIfam" id="TIGR01180">
    <property type="entry name" value="aman2_put"/>
    <property type="match status" value="1"/>
</dbReference>
<comment type="caution">
    <text evidence="3">The sequence shown here is derived from an EMBL/GenBank/DDBJ whole genome shotgun (WGS) entry which is preliminary data.</text>
</comment>
<dbReference type="SUPFAM" id="SSF48208">
    <property type="entry name" value="Six-hairpin glycosidases"/>
    <property type="match status" value="1"/>
</dbReference>
<reference evidence="3 4" key="1">
    <citation type="submission" date="2019-02" db="EMBL/GenBank/DDBJ databases">
        <title>Kribbella capetownensis sp. nov. and Kribbella speibonae sp. nov., isolated from soil.</title>
        <authorList>
            <person name="Curtis S.M."/>
            <person name="Norton I."/>
            <person name="Everest G.J."/>
            <person name="Meyers P.R."/>
        </authorList>
    </citation>
    <scope>NUCLEOTIDE SEQUENCE [LARGE SCALE GENOMIC DNA]</scope>
    <source>
        <strain evidence="3 4">NRRL B-24813</strain>
    </source>
</reference>
<dbReference type="InterPro" id="IPR041371">
    <property type="entry name" value="GH92_N"/>
</dbReference>
<dbReference type="OrthoDB" id="9804511at2"/>
<feature type="domain" description="Glycosyl hydrolase family 92" evidence="1">
    <location>
        <begin position="283"/>
        <end position="756"/>
    </location>
</feature>
<accession>A0A4R0KSF7</accession>
<dbReference type="PANTHER" id="PTHR12143:SF39">
    <property type="entry name" value="SECRETED PROTEIN"/>
    <property type="match status" value="1"/>
</dbReference>
<dbReference type="GO" id="GO:0005975">
    <property type="term" value="P:carbohydrate metabolic process"/>
    <property type="evidence" value="ECO:0007669"/>
    <property type="project" value="InterPro"/>
</dbReference>
<dbReference type="Gene3D" id="1.20.1610.10">
    <property type="entry name" value="alpha-1,2-mannosidases domains"/>
    <property type="match status" value="1"/>
</dbReference>
<keyword evidence="3" id="KW-0378">Hydrolase</keyword>
<dbReference type="Gene3D" id="1.20.1050.60">
    <property type="entry name" value="alpha-1,2-mannosidase"/>
    <property type="match status" value="1"/>
</dbReference>